<organism evidence="2 3">
    <name type="scientific">Hyunsoonleella jejuensis</name>
    <dbReference type="NCBI Taxonomy" id="419940"/>
    <lineage>
        <taxon>Bacteria</taxon>
        <taxon>Pseudomonadati</taxon>
        <taxon>Bacteroidota</taxon>
        <taxon>Flavobacteriia</taxon>
        <taxon>Flavobacteriales</taxon>
        <taxon>Flavobacteriaceae</taxon>
    </lineage>
</organism>
<evidence type="ECO:0000256" key="1">
    <source>
        <dbReference type="SAM" id="SignalP"/>
    </source>
</evidence>
<evidence type="ECO:0008006" key="4">
    <source>
        <dbReference type="Google" id="ProtNLM"/>
    </source>
</evidence>
<feature type="chain" id="PRO_5011599987" description="Outer membrane protein beta-barrel domain-containing protein" evidence="1">
    <location>
        <begin position="24"/>
        <end position="191"/>
    </location>
</feature>
<protein>
    <recommendedName>
        <fullName evidence="4">Outer membrane protein beta-barrel domain-containing protein</fullName>
    </recommendedName>
</protein>
<name>A0A1H9L140_9FLAO</name>
<dbReference type="EMBL" id="FOFN01000005">
    <property type="protein sequence ID" value="SER04885.1"/>
    <property type="molecule type" value="Genomic_DNA"/>
</dbReference>
<accession>A0A1H9L140</accession>
<dbReference type="Proteomes" id="UP000198999">
    <property type="component" value="Unassembled WGS sequence"/>
</dbReference>
<keyword evidence="3" id="KW-1185">Reference proteome</keyword>
<proteinExistence type="predicted"/>
<dbReference type="STRING" id="419940.SAMN05421824_2890"/>
<sequence length="191" mass="22246">MKCLYKFTLCFCSILFYSLSINAQGNFSLGVYEDIGLGLRGDEHGHPPGTLDVVIRGKYNFKQQRLGYWLVLGEFEFAELAGDYKRYSGNIGYAFNKIVFPKIWFIPRFEMTNFETNLALGYGIISRFDFTKPSFGWSLEFSYKLTKWLKINVLSQGTQRTDMVQLYSASDRELGFLDMRESWFFGLEFVF</sequence>
<feature type="signal peptide" evidence="1">
    <location>
        <begin position="1"/>
        <end position="23"/>
    </location>
</feature>
<dbReference type="AlphaFoldDB" id="A0A1H9L140"/>
<dbReference type="RefSeq" id="WP_143064784.1">
    <property type="nucleotide sequence ID" value="NZ_FOFN01000005.1"/>
</dbReference>
<reference evidence="2 3" key="1">
    <citation type="submission" date="2016-10" db="EMBL/GenBank/DDBJ databases">
        <authorList>
            <person name="de Groot N.N."/>
        </authorList>
    </citation>
    <scope>NUCLEOTIDE SEQUENCE [LARGE SCALE GENOMIC DNA]</scope>
    <source>
        <strain evidence="2 3">DSM 21035</strain>
    </source>
</reference>
<gene>
    <name evidence="2" type="ORF">SAMN05421824_2890</name>
</gene>
<evidence type="ECO:0000313" key="2">
    <source>
        <dbReference type="EMBL" id="SER04885.1"/>
    </source>
</evidence>
<dbReference type="OrthoDB" id="1439500at2"/>
<keyword evidence="1" id="KW-0732">Signal</keyword>
<evidence type="ECO:0000313" key="3">
    <source>
        <dbReference type="Proteomes" id="UP000198999"/>
    </source>
</evidence>